<gene>
    <name evidence="1" type="ORF">S03H2_61647</name>
</gene>
<reference evidence="1" key="1">
    <citation type="journal article" date="2014" name="Front. Microbiol.">
        <title>High frequency of phylogenetically diverse reductive dehalogenase-homologous genes in deep subseafloor sedimentary metagenomes.</title>
        <authorList>
            <person name="Kawai M."/>
            <person name="Futagami T."/>
            <person name="Toyoda A."/>
            <person name="Takaki Y."/>
            <person name="Nishi S."/>
            <person name="Hori S."/>
            <person name="Arai W."/>
            <person name="Tsubouchi T."/>
            <person name="Morono Y."/>
            <person name="Uchiyama I."/>
            <person name="Ito T."/>
            <person name="Fujiyama A."/>
            <person name="Inagaki F."/>
            <person name="Takami H."/>
        </authorList>
    </citation>
    <scope>NUCLEOTIDE SEQUENCE</scope>
    <source>
        <strain evidence="1">Expedition CK06-06</strain>
    </source>
</reference>
<comment type="caution">
    <text evidence="1">The sequence shown here is derived from an EMBL/GenBank/DDBJ whole genome shotgun (WGS) entry which is preliminary data.</text>
</comment>
<accession>X1KT53</accession>
<feature type="non-terminal residue" evidence="1">
    <location>
        <position position="1"/>
    </location>
</feature>
<name>X1KT53_9ZZZZ</name>
<protein>
    <recommendedName>
        <fullName evidence="2">Right handed beta helix domain-containing protein</fullName>
    </recommendedName>
</protein>
<evidence type="ECO:0008006" key="2">
    <source>
        <dbReference type="Google" id="ProtNLM"/>
    </source>
</evidence>
<dbReference type="AlphaFoldDB" id="X1KT53"/>
<proteinExistence type="predicted"/>
<dbReference type="EMBL" id="BARU01039806">
    <property type="protein sequence ID" value="GAH85168.1"/>
    <property type="molecule type" value="Genomic_DNA"/>
</dbReference>
<evidence type="ECO:0000313" key="1">
    <source>
        <dbReference type="EMBL" id="GAH85168.1"/>
    </source>
</evidence>
<sequence>IKALASPNITYNEINNSGDDGLETSGLPTINYNNFSDNTSYDLRATMQGIQTIDAENNYWGTANENIIRNKIRDYDDNGSLVRVDYSPFYTDKVELLPVSNFISQTLAGGEIKFSWNTHILASQYLLYHDNQTGIIDTTSAWVTLDSTYLEYTATLSDGEYKLGIIAQSIDGEKSPLDSCLAIADGTPPTLLSAAGNTGHTVISATFS</sequence>
<organism evidence="1">
    <name type="scientific">marine sediment metagenome</name>
    <dbReference type="NCBI Taxonomy" id="412755"/>
    <lineage>
        <taxon>unclassified sequences</taxon>
        <taxon>metagenomes</taxon>
        <taxon>ecological metagenomes</taxon>
    </lineage>
</organism>